<feature type="region of interest" description="Disordered" evidence="6">
    <location>
        <begin position="550"/>
        <end position="569"/>
    </location>
</feature>
<evidence type="ECO:0000313" key="7">
    <source>
        <dbReference type="EMBL" id="KAG1819793.1"/>
    </source>
</evidence>
<accession>A0A9P7EFP4</accession>
<comment type="subcellular location">
    <subcellularLocation>
        <location evidence="1">Nucleus</location>
    </subcellularLocation>
</comment>
<dbReference type="RefSeq" id="XP_041195328.1">
    <property type="nucleotide sequence ID" value="XM_041339798.1"/>
</dbReference>
<dbReference type="PANTHER" id="PTHR13556">
    <property type="entry name" value="TRANSCRIPTIONAL ADAPTER 3-RELATED"/>
    <property type="match status" value="1"/>
</dbReference>
<evidence type="ECO:0000256" key="6">
    <source>
        <dbReference type="SAM" id="MobiDB-lite"/>
    </source>
</evidence>
<dbReference type="OrthoDB" id="1232at2759"/>
<evidence type="ECO:0000256" key="5">
    <source>
        <dbReference type="ARBA" id="ARBA00023242"/>
    </source>
</evidence>
<dbReference type="InterPro" id="IPR019340">
    <property type="entry name" value="Histone_AcTrfase_su3"/>
</dbReference>
<feature type="region of interest" description="Disordered" evidence="6">
    <location>
        <begin position="1"/>
        <end position="29"/>
    </location>
</feature>
<dbReference type="GO" id="GO:0006357">
    <property type="term" value="P:regulation of transcription by RNA polymerase II"/>
    <property type="evidence" value="ECO:0007669"/>
    <property type="project" value="TreeGrafter"/>
</dbReference>
<comment type="caution">
    <text evidence="7">The sequence shown here is derived from an EMBL/GenBank/DDBJ whole genome shotgun (WGS) entry which is preliminary data.</text>
</comment>
<comment type="similarity">
    <text evidence="2">Belongs to the NGG1 family.</text>
</comment>
<dbReference type="GO" id="GO:0005634">
    <property type="term" value="C:nucleus"/>
    <property type="evidence" value="ECO:0007669"/>
    <property type="project" value="UniProtKB-SubCell"/>
</dbReference>
<dbReference type="EMBL" id="JABBWG010000009">
    <property type="protein sequence ID" value="KAG1819793.1"/>
    <property type="molecule type" value="Genomic_DNA"/>
</dbReference>
<keyword evidence="5" id="KW-0539">Nucleus</keyword>
<dbReference type="PANTHER" id="PTHR13556:SF2">
    <property type="entry name" value="TRANSCRIPTIONAL ADAPTER 3"/>
    <property type="match status" value="1"/>
</dbReference>
<dbReference type="GeneID" id="64633814"/>
<dbReference type="GO" id="GO:0003713">
    <property type="term" value="F:transcription coactivator activity"/>
    <property type="evidence" value="ECO:0007669"/>
    <property type="project" value="TreeGrafter"/>
</dbReference>
<feature type="compositionally biased region" description="Basic and acidic residues" evidence="6">
    <location>
        <begin position="191"/>
        <end position="202"/>
    </location>
</feature>
<feature type="compositionally biased region" description="Polar residues" evidence="6">
    <location>
        <begin position="179"/>
        <end position="189"/>
    </location>
</feature>
<proteinExistence type="inferred from homology"/>
<evidence type="ECO:0000256" key="3">
    <source>
        <dbReference type="ARBA" id="ARBA00023015"/>
    </source>
</evidence>
<keyword evidence="8" id="KW-1185">Reference proteome</keyword>
<evidence type="ECO:0000313" key="8">
    <source>
        <dbReference type="Proteomes" id="UP000807769"/>
    </source>
</evidence>
<dbReference type="AlphaFoldDB" id="A0A9P7EFP4"/>
<feature type="compositionally biased region" description="Polar residues" evidence="6">
    <location>
        <begin position="640"/>
        <end position="653"/>
    </location>
</feature>
<dbReference type="Proteomes" id="UP000807769">
    <property type="component" value="Unassembled WGS sequence"/>
</dbReference>
<reference evidence="7" key="1">
    <citation type="journal article" date="2020" name="New Phytol.">
        <title>Comparative genomics reveals dynamic genome evolution in host specialist ectomycorrhizal fungi.</title>
        <authorList>
            <person name="Lofgren L.A."/>
            <person name="Nguyen N.H."/>
            <person name="Vilgalys R."/>
            <person name="Ruytinx J."/>
            <person name="Liao H.L."/>
            <person name="Branco S."/>
            <person name="Kuo A."/>
            <person name="LaButti K."/>
            <person name="Lipzen A."/>
            <person name="Andreopoulos W."/>
            <person name="Pangilinan J."/>
            <person name="Riley R."/>
            <person name="Hundley H."/>
            <person name="Na H."/>
            <person name="Barry K."/>
            <person name="Grigoriev I.V."/>
            <person name="Stajich J.E."/>
            <person name="Kennedy P.G."/>
        </authorList>
    </citation>
    <scope>NUCLEOTIDE SEQUENCE</scope>
    <source>
        <strain evidence="7">MN1</strain>
    </source>
</reference>
<keyword evidence="4" id="KW-0804">Transcription</keyword>
<feature type="region of interest" description="Disordered" evidence="6">
    <location>
        <begin position="637"/>
        <end position="660"/>
    </location>
</feature>
<evidence type="ECO:0000256" key="4">
    <source>
        <dbReference type="ARBA" id="ARBA00023163"/>
    </source>
</evidence>
<gene>
    <name evidence="7" type="ORF">BJ212DRAFT_1479022</name>
</gene>
<evidence type="ECO:0000256" key="2">
    <source>
        <dbReference type="ARBA" id="ARBA00005330"/>
    </source>
</evidence>
<sequence>MSSKLPHYPLPIQTRSPLFKSPSETVPPTDELETLQAELKYLRQKSLERAKRAGEDLKTIEESMRRIKEREKGKAKAVEKFEFRLMNLNLSSPVHILSLLNRRLKNPQNLYIYRTSNSCGIPFDLMDAMLMLLLHEHPPNLPWSRHNDVVAVTPALDGDEHDLSPSVNGSVRARAPSIPVSSFTPSSRASLDPRRSIPDDIKKKKKKRKRDEDSDLDQGNLQRPSVETVIQILRTDSGRAVKTLPGPSLSVPLKTSKSLGFVANHVKSSFTPDFTLPPSTVLLPTRPPIPAPPVAGPSNATDVTEDFSKLKPPAQTLVNTFYSSIEPWIRGIKEEDVGFLEFTADEVEPYVIPKLGRHYLEVWDDADMAMYGGPLPGFSSGRLGESSTLAPKWDPSTLMEADLLTEERSHGPLTERLMSALLPMPDSTVWKGVKAAEDAMEGRPGGTGAAAAKREKVNVVDLEERVQDTMRFHGLLHEPPDFSTKVDDPIATALRHAQRQLRTVVAMNKARKERLAAIARDRLGYQEYLDLRSALDKSITSAYSKVQKKDEPKLNKKKKKISEVNGSVNGTTSDDDLHLVVPEQLQQLVDTRRQWVTSVGGVFDEKERECPGRIWDLPRRSIYEGLEDAIRHDLARSLHPHSTASDQRTTQGNGDEMDVG</sequence>
<keyword evidence="3" id="KW-0805">Transcription regulation</keyword>
<protein>
    <submittedName>
        <fullName evidence="7">Histone acetyltransferases subunit 3-domain-containing protein</fullName>
    </submittedName>
</protein>
<feature type="region of interest" description="Disordered" evidence="6">
    <location>
        <begin position="156"/>
        <end position="223"/>
    </location>
</feature>
<name>A0A9P7EFP4_9AGAM</name>
<organism evidence="7 8">
    <name type="scientific">Suillus subaureus</name>
    <dbReference type="NCBI Taxonomy" id="48587"/>
    <lineage>
        <taxon>Eukaryota</taxon>
        <taxon>Fungi</taxon>
        <taxon>Dikarya</taxon>
        <taxon>Basidiomycota</taxon>
        <taxon>Agaricomycotina</taxon>
        <taxon>Agaricomycetes</taxon>
        <taxon>Agaricomycetidae</taxon>
        <taxon>Boletales</taxon>
        <taxon>Suillineae</taxon>
        <taxon>Suillaceae</taxon>
        <taxon>Suillus</taxon>
    </lineage>
</organism>
<dbReference type="Pfam" id="PF10198">
    <property type="entry name" value="Ada3"/>
    <property type="match status" value="1"/>
</dbReference>
<evidence type="ECO:0000256" key="1">
    <source>
        <dbReference type="ARBA" id="ARBA00004123"/>
    </source>
</evidence>
<dbReference type="GO" id="GO:0000124">
    <property type="term" value="C:SAGA complex"/>
    <property type="evidence" value="ECO:0007669"/>
    <property type="project" value="TreeGrafter"/>
</dbReference>